<proteinExistence type="predicted"/>
<sequence>MKKVHSFRSRQFRLQGAEDEATNPGRFGKSLAEWLSVELGSAGYATEVIAEDWGWCVMCERGDYQLWVGCGNVVTEAILASSIDQPPCEDDIIWQVFAEIEVPFYMIRSSVRRWLGWLDTATPLAKLEADLERILRANPGIEFCDAP</sequence>
<evidence type="ECO:0000313" key="2">
    <source>
        <dbReference type="Proteomes" id="UP000029393"/>
    </source>
</evidence>
<keyword evidence="2" id="KW-1185">Reference proteome</keyword>
<evidence type="ECO:0000313" key="1">
    <source>
        <dbReference type="EMBL" id="KFN45138.1"/>
    </source>
</evidence>
<name>A0A091AXT2_9GAMM</name>
<dbReference type="OrthoDB" id="1453393at2"/>
<dbReference type="STRING" id="1384056.N787_03150"/>
<dbReference type="PATRIC" id="fig|1384056.3.peg.2031"/>
<dbReference type="AlphaFoldDB" id="A0A091AXT2"/>
<gene>
    <name evidence="1" type="ORF">N787_03150</name>
</gene>
<dbReference type="RefSeq" id="WP_052575371.1">
    <property type="nucleotide sequence ID" value="NZ_AVCK01000033.1"/>
</dbReference>
<reference evidence="1 2" key="1">
    <citation type="submission" date="2013-09" db="EMBL/GenBank/DDBJ databases">
        <title>Genome sequencing of Arenimonas metalli.</title>
        <authorList>
            <person name="Chen F."/>
            <person name="Wang G."/>
        </authorList>
    </citation>
    <scope>NUCLEOTIDE SEQUENCE [LARGE SCALE GENOMIC DNA]</scope>
    <source>
        <strain evidence="1 2">CF5-1</strain>
    </source>
</reference>
<organism evidence="1 2">
    <name type="scientific">Arenimonas metalli CF5-1</name>
    <dbReference type="NCBI Taxonomy" id="1384056"/>
    <lineage>
        <taxon>Bacteria</taxon>
        <taxon>Pseudomonadati</taxon>
        <taxon>Pseudomonadota</taxon>
        <taxon>Gammaproteobacteria</taxon>
        <taxon>Lysobacterales</taxon>
        <taxon>Lysobacteraceae</taxon>
        <taxon>Arenimonas</taxon>
    </lineage>
</organism>
<protein>
    <submittedName>
        <fullName evidence="1">Uncharacterized protein</fullName>
    </submittedName>
</protein>
<accession>A0A091AXT2</accession>
<comment type="caution">
    <text evidence="1">The sequence shown here is derived from an EMBL/GenBank/DDBJ whole genome shotgun (WGS) entry which is preliminary data.</text>
</comment>
<dbReference type="Proteomes" id="UP000029393">
    <property type="component" value="Unassembled WGS sequence"/>
</dbReference>
<dbReference type="EMBL" id="AVCK01000033">
    <property type="protein sequence ID" value="KFN45138.1"/>
    <property type="molecule type" value="Genomic_DNA"/>
</dbReference>
<dbReference type="eggNOG" id="ENOG5032YKA">
    <property type="taxonomic scope" value="Bacteria"/>
</dbReference>